<dbReference type="EMBL" id="CAFBAA010000012">
    <property type="protein sequence ID" value="CAB4842524.1"/>
    <property type="molecule type" value="Genomic_DNA"/>
</dbReference>
<sequence length="56" mass="6245">MYPPEFIFWFSLVQAAPGLTAADTGLRHKDPHKATISETNTALRISRVYVTELLAV</sequence>
<evidence type="ECO:0000313" key="1">
    <source>
        <dbReference type="EMBL" id="CAB4842524.1"/>
    </source>
</evidence>
<gene>
    <name evidence="1" type="ORF">UFOPK3266_00656</name>
</gene>
<reference evidence="1" key="1">
    <citation type="submission" date="2020-05" db="EMBL/GenBank/DDBJ databases">
        <authorList>
            <person name="Chiriac C."/>
            <person name="Salcher M."/>
            <person name="Ghai R."/>
            <person name="Kavagutti S V."/>
        </authorList>
    </citation>
    <scope>NUCLEOTIDE SEQUENCE</scope>
</reference>
<protein>
    <submittedName>
        <fullName evidence="1">Unannotated protein</fullName>
    </submittedName>
</protein>
<dbReference type="AlphaFoldDB" id="A0A6J7BBB5"/>
<accession>A0A6J7BBB5</accession>
<proteinExistence type="predicted"/>
<organism evidence="1">
    <name type="scientific">freshwater metagenome</name>
    <dbReference type="NCBI Taxonomy" id="449393"/>
    <lineage>
        <taxon>unclassified sequences</taxon>
        <taxon>metagenomes</taxon>
        <taxon>ecological metagenomes</taxon>
    </lineage>
</organism>
<name>A0A6J7BBB5_9ZZZZ</name>